<dbReference type="InterPro" id="IPR023210">
    <property type="entry name" value="NADP_OxRdtase_dom"/>
</dbReference>
<gene>
    <name evidence="8" type="ORF">K8V11_01720</name>
</gene>
<dbReference type="EMBL" id="DYXM01000037">
    <property type="protein sequence ID" value="HJE89713.1"/>
    <property type="molecule type" value="Genomic_DNA"/>
</dbReference>
<dbReference type="InterPro" id="IPR036812">
    <property type="entry name" value="NAD(P)_OxRdtase_dom_sf"/>
</dbReference>
<name>A0A921F2P5_9ACTN</name>
<dbReference type="PANTHER" id="PTHR43827:SF3">
    <property type="entry name" value="NADP-DEPENDENT OXIDOREDUCTASE DOMAIN-CONTAINING PROTEIN"/>
    <property type="match status" value="1"/>
</dbReference>
<dbReference type="InterPro" id="IPR018170">
    <property type="entry name" value="Aldo/ket_reductase_CS"/>
</dbReference>
<sequence length="287" mass="30897">MATKTTTLRSGAQMPMLGLGTYRLGADGSDTLGADRAALETALDLGYRHIDTATAYHNEAFIGEVLGSSGIDRAELFLTSKLRNADHAEGEWRGALERSLDALRTDYLDLYMIHWPLPEHDRYLDAFAKLARARDEGLIRDVGVANFLTPHLDRLVSETGEAPAVDQIEFHPSWHNPDTFARCAELGVVVEAYSPLSRGADFDAEPVAAAAAAHGVPASQVVLAWALQQGVSVIPKSANPARLAENFAVADAEPPFELTAEEIAAISSLEGGNQIGHDPHTYAGMQR</sequence>
<comment type="caution">
    <text evidence="8">The sequence shown here is derived from an EMBL/GenBank/DDBJ whole genome shotgun (WGS) entry which is preliminary data.</text>
</comment>
<dbReference type="GO" id="GO:0016616">
    <property type="term" value="F:oxidoreductase activity, acting on the CH-OH group of donors, NAD or NADP as acceptor"/>
    <property type="evidence" value="ECO:0007669"/>
    <property type="project" value="UniProtKB-ARBA"/>
</dbReference>
<dbReference type="PIRSF" id="PIRSF000097">
    <property type="entry name" value="AKR"/>
    <property type="match status" value="1"/>
</dbReference>
<evidence type="ECO:0000256" key="2">
    <source>
        <dbReference type="ARBA" id="ARBA00022857"/>
    </source>
</evidence>
<evidence type="ECO:0000256" key="5">
    <source>
        <dbReference type="PIRSR" id="PIRSR000097-2"/>
    </source>
</evidence>
<dbReference type="Pfam" id="PF00248">
    <property type="entry name" value="Aldo_ket_red"/>
    <property type="match status" value="1"/>
</dbReference>
<dbReference type="CDD" id="cd19071">
    <property type="entry name" value="AKR_AKR1-5-like"/>
    <property type="match status" value="1"/>
</dbReference>
<dbReference type="InterPro" id="IPR020471">
    <property type="entry name" value="AKR"/>
</dbReference>
<dbReference type="PROSITE" id="PS00063">
    <property type="entry name" value="ALDOKETO_REDUCTASE_3"/>
    <property type="match status" value="1"/>
</dbReference>
<evidence type="ECO:0000259" key="7">
    <source>
        <dbReference type="Pfam" id="PF00248"/>
    </source>
</evidence>
<accession>A0A921F2P5</accession>
<dbReference type="FunFam" id="3.20.20.100:FF:000002">
    <property type="entry name" value="2,5-diketo-D-gluconic acid reductase A"/>
    <property type="match status" value="1"/>
</dbReference>
<reference evidence="8" key="1">
    <citation type="journal article" date="2021" name="PeerJ">
        <title>Extensive microbial diversity within the chicken gut microbiome revealed by metagenomics and culture.</title>
        <authorList>
            <person name="Gilroy R."/>
            <person name="Ravi A."/>
            <person name="Getino M."/>
            <person name="Pursley I."/>
            <person name="Horton D.L."/>
            <person name="Alikhan N.F."/>
            <person name="Baker D."/>
            <person name="Gharbi K."/>
            <person name="Hall N."/>
            <person name="Watson M."/>
            <person name="Adriaenssens E.M."/>
            <person name="Foster-Nyarko E."/>
            <person name="Jarju S."/>
            <person name="Secka A."/>
            <person name="Antonio M."/>
            <person name="Oren A."/>
            <person name="Chaudhuri R.R."/>
            <person name="La Ragione R."/>
            <person name="Hildebrand F."/>
            <person name="Pallen M.J."/>
        </authorList>
    </citation>
    <scope>NUCLEOTIDE SEQUENCE</scope>
    <source>
        <strain evidence="8">ChiGjej1B1-18357</strain>
    </source>
</reference>
<feature type="domain" description="NADP-dependent oxidoreductase" evidence="7">
    <location>
        <begin position="17"/>
        <end position="269"/>
    </location>
</feature>
<dbReference type="Gene3D" id="3.20.20.100">
    <property type="entry name" value="NADP-dependent oxidoreductase domain"/>
    <property type="match status" value="1"/>
</dbReference>
<proteinExistence type="inferred from homology"/>
<dbReference type="SUPFAM" id="SSF51430">
    <property type="entry name" value="NAD(P)-linked oxidoreductase"/>
    <property type="match status" value="1"/>
</dbReference>
<feature type="binding site" evidence="5">
    <location>
        <position position="114"/>
    </location>
    <ligand>
        <name>substrate</name>
    </ligand>
</feature>
<keyword evidence="2" id="KW-0521">NADP</keyword>
<dbReference type="PRINTS" id="PR00069">
    <property type="entry name" value="ALDKETRDTASE"/>
</dbReference>
<evidence type="ECO:0000313" key="8">
    <source>
        <dbReference type="EMBL" id="HJE89713.1"/>
    </source>
</evidence>
<dbReference type="PANTHER" id="PTHR43827">
    <property type="entry name" value="2,5-DIKETO-D-GLUCONIC ACID REDUCTASE"/>
    <property type="match status" value="1"/>
</dbReference>
<dbReference type="AlphaFoldDB" id="A0A921F2P5"/>
<keyword evidence="3" id="KW-0560">Oxidoreductase</keyword>
<feature type="site" description="Lowers pKa of active site Tyr" evidence="6">
    <location>
        <position position="81"/>
    </location>
</feature>
<reference evidence="8" key="2">
    <citation type="submission" date="2021-09" db="EMBL/GenBank/DDBJ databases">
        <authorList>
            <person name="Gilroy R."/>
        </authorList>
    </citation>
    <scope>NUCLEOTIDE SEQUENCE</scope>
    <source>
        <strain evidence="8">ChiGjej1B1-18357</strain>
    </source>
</reference>
<evidence type="ECO:0000256" key="6">
    <source>
        <dbReference type="PIRSR" id="PIRSR000097-3"/>
    </source>
</evidence>
<protein>
    <submittedName>
        <fullName evidence="8">Aldo/keto reductase</fullName>
    </submittedName>
</protein>
<evidence type="ECO:0000313" key="9">
    <source>
        <dbReference type="Proteomes" id="UP000776650"/>
    </source>
</evidence>
<evidence type="ECO:0000256" key="3">
    <source>
        <dbReference type="ARBA" id="ARBA00023002"/>
    </source>
</evidence>
<comment type="similarity">
    <text evidence="1">Belongs to the aldo/keto reductase family.</text>
</comment>
<dbReference type="PROSITE" id="PS00798">
    <property type="entry name" value="ALDOKETO_REDUCTASE_1"/>
    <property type="match status" value="1"/>
</dbReference>
<evidence type="ECO:0000256" key="4">
    <source>
        <dbReference type="PIRSR" id="PIRSR000097-1"/>
    </source>
</evidence>
<organism evidence="8 9">
    <name type="scientific">Dietzia timorensis</name>
    <dbReference type="NCBI Taxonomy" id="499555"/>
    <lineage>
        <taxon>Bacteria</taxon>
        <taxon>Bacillati</taxon>
        <taxon>Actinomycetota</taxon>
        <taxon>Actinomycetes</taxon>
        <taxon>Mycobacteriales</taxon>
        <taxon>Dietziaceae</taxon>
        <taxon>Dietzia</taxon>
    </lineage>
</organism>
<dbReference type="RefSeq" id="WP_303910483.1">
    <property type="nucleotide sequence ID" value="NZ_DYXM01000037.1"/>
</dbReference>
<evidence type="ECO:0000256" key="1">
    <source>
        <dbReference type="ARBA" id="ARBA00007905"/>
    </source>
</evidence>
<feature type="active site" description="Proton donor" evidence="4">
    <location>
        <position position="56"/>
    </location>
</feature>
<dbReference type="Proteomes" id="UP000776650">
    <property type="component" value="Unassembled WGS sequence"/>
</dbReference>